<comment type="caution">
    <text evidence="1">The sequence shown here is derived from an EMBL/GenBank/DDBJ whole genome shotgun (WGS) entry which is preliminary data.</text>
</comment>
<protein>
    <submittedName>
        <fullName evidence="1">Uncharacterized protein</fullName>
    </submittedName>
</protein>
<name>A0ACC2N1C3_PERAE</name>
<gene>
    <name evidence="1" type="ORF">MRB53_004119</name>
</gene>
<reference evidence="1 2" key="1">
    <citation type="journal article" date="2022" name="Hortic Res">
        <title>A haplotype resolved chromosomal level avocado genome allows analysis of novel avocado genes.</title>
        <authorList>
            <person name="Nath O."/>
            <person name="Fletcher S.J."/>
            <person name="Hayward A."/>
            <person name="Shaw L.M."/>
            <person name="Masouleh A.K."/>
            <person name="Furtado A."/>
            <person name="Henry R.J."/>
            <person name="Mitter N."/>
        </authorList>
    </citation>
    <scope>NUCLEOTIDE SEQUENCE [LARGE SCALE GENOMIC DNA]</scope>
    <source>
        <strain evidence="2">cv. Hass</strain>
    </source>
</reference>
<sequence length="1305" mass="144657">MASSSNSPCAACKFLRRKCQPECVFAPYFPPDQPQKFANVHKVFGASNVTKLLNELQPHQREDAVNSLAYEADMRLRDPVYGCVGVISFLQHQLRQLQMDLSCAKSELSKYQNVGIAGHGIIAAGNAPIGIGLGRDQFFPRDPQMMMRNYDADMARLGASGAYDASLLAMNVSARMMIISYKTNLITDLGWAIFGPVERLHDFVPICMSLINRHNVGLAMQGLDRGKSRLNFDPKRVVAGLAKDIGGSSQMARWDEILSLPVQSPPSLEFSSADLTWSRVEGWRDAIDRVALIPFDRVDDFVRGESSNKDCPTRFHVEARRRRPPQMAYKPKVDGILEYILYWCSFGPDDHRKGGVVRPSRVYNYKKKTPAGRPNTKRGCVCHFIVKRLIAEPTVALIIYNQEKHIDKKGLPCHGPLDKKAAGTRAMFAPYISDELRLRVLSLLYVGVPVETIMQRHNESVEKQGGPCNRDDLLTHRYVRRLERSIRRSTFELDPDDAISISMWVESHQSHIFYYEDFSDSEPFVLGIQTEWQLQQMIRFGNRSLMVSDSRFGTNKLKYPVHSLLVFNSNNEAIPIAWIITPRFATADAYKWITALYNRVHSKDPTWKLAGFIVDDPATDILTIRDVFQCSISICFWRVRHAWHKNLVAKCSETETCADIMRRLGQAINGICKENTDLNSFEDFMEDFIDCTDFLDYFKAIWFPRMGIWTKTLKTLPLASQETCSALENYHHQFKLRLLNEKDTRVFQRVDWLVDKLGTKVHSYYWLDEYTGKDDFARYRKDEWKSGLTSWSLAVQIPDSDVVLERRCAKVTSQHNREKAHTVWNPGSEFALCECSWSRLGNLCKHVIKASQFYRRRGLAASSISLFEYNQILINMLHCAPHDSLIRDHAVTLAVCAQRQLSVIFDPEDRTCQSIPIEQPIINGGVSANETSENIDKDLLDGSQCVNGNLSSNSNGSGIPDTVQVDDMEVAGDCNNVNDALGNIADGVGNPEATETEANNGVCGVASEETASGKVMDIDPELASGFAPGNASEETAAGELMDIDPQSTSSSSPFEQQSVTDIPENGKRHSIKESTCMSVSPNGKTFSNEAGDHISVVAHGDGDKAIELRGNENGLCGDIAEAVTGSETIVDLQSARTSPSSTETVEQQKNVHLAANHIVISGSITAETIISNNDVDPYTSQTSPTGLEPVEQQRIVDIDATDDGVCGSVAEEGVAGDAMDVDLQPIGPYPSMSVSTEKQSASNYVTSEDAGGGGAVEHTVISYKVDIESVQQTVVSLVENSDAVSGDVAKEIVTHNSANGDAQAI</sequence>
<dbReference type="Proteomes" id="UP001234297">
    <property type="component" value="Chromosome 1"/>
</dbReference>
<keyword evidence="2" id="KW-1185">Reference proteome</keyword>
<proteinExistence type="predicted"/>
<evidence type="ECO:0000313" key="1">
    <source>
        <dbReference type="EMBL" id="KAJ8651096.1"/>
    </source>
</evidence>
<organism evidence="1 2">
    <name type="scientific">Persea americana</name>
    <name type="common">Avocado</name>
    <dbReference type="NCBI Taxonomy" id="3435"/>
    <lineage>
        <taxon>Eukaryota</taxon>
        <taxon>Viridiplantae</taxon>
        <taxon>Streptophyta</taxon>
        <taxon>Embryophyta</taxon>
        <taxon>Tracheophyta</taxon>
        <taxon>Spermatophyta</taxon>
        <taxon>Magnoliopsida</taxon>
        <taxon>Magnoliidae</taxon>
        <taxon>Laurales</taxon>
        <taxon>Lauraceae</taxon>
        <taxon>Persea</taxon>
    </lineage>
</organism>
<evidence type="ECO:0000313" key="2">
    <source>
        <dbReference type="Proteomes" id="UP001234297"/>
    </source>
</evidence>
<dbReference type="EMBL" id="CM056809">
    <property type="protein sequence ID" value="KAJ8651096.1"/>
    <property type="molecule type" value="Genomic_DNA"/>
</dbReference>
<accession>A0ACC2N1C3</accession>